<protein>
    <recommendedName>
        <fullName evidence="4">CsbD-like domain-containing protein</fullName>
    </recommendedName>
</protein>
<dbReference type="AlphaFoldDB" id="A0A1L8WP71"/>
<gene>
    <name evidence="2" type="ORF">RV14_GL002111</name>
</gene>
<name>A0A1L8WP71_9ENTE</name>
<keyword evidence="3" id="KW-1185">Reference proteome</keyword>
<comment type="caution">
    <text evidence="2">The sequence shown here is derived from an EMBL/GenBank/DDBJ whole genome shotgun (WGS) entry which is preliminary data.</text>
</comment>
<feature type="region of interest" description="Disordered" evidence="1">
    <location>
        <begin position="1"/>
        <end position="96"/>
    </location>
</feature>
<dbReference type="EMBL" id="JXLB01000007">
    <property type="protein sequence ID" value="OJG82819.1"/>
    <property type="molecule type" value="Genomic_DNA"/>
</dbReference>
<sequence>MGHLKNQKDKVVGSAKEKLGEILNKEELAEEGRDQSAVAKENEERRQTRIKELDDQQAEKEARRQDLTKERKKQKTAHTKAPLPEADHIPKQQKIDEQRMKHYTGIEEKI</sequence>
<accession>A0A1L8WP71</accession>
<dbReference type="STRING" id="150033.RV14_GL002111"/>
<dbReference type="Proteomes" id="UP000182152">
    <property type="component" value="Unassembled WGS sequence"/>
</dbReference>
<organism evidence="2 3">
    <name type="scientific">Enterococcus ratti</name>
    <dbReference type="NCBI Taxonomy" id="150033"/>
    <lineage>
        <taxon>Bacteria</taxon>
        <taxon>Bacillati</taxon>
        <taxon>Bacillota</taxon>
        <taxon>Bacilli</taxon>
        <taxon>Lactobacillales</taxon>
        <taxon>Enterococcaceae</taxon>
        <taxon>Enterococcus</taxon>
    </lineage>
</organism>
<evidence type="ECO:0000256" key="1">
    <source>
        <dbReference type="SAM" id="MobiDB-lite"/>
    </source>
</evidence>
<reference evidence="2 3" key="1">
    <citation type="submission" date="2014-12" db="EMBL/GenBank/DDBJ databases">
        <title>Draft genome sequences of 29 type strains of Enterococci.</title>
        <authorList>
            <person name="Zhong Z."/>
            <person name="Sun Z."/>
            <person name="Liu W."/>
            <person name="Zhang W."/>
            <person name="Zhang H."/>
        </authorList>
    </citation>
    <scope>NUCLEOTIDE SEQUENCE [LARGE SCALE GENOMIC DNA]</scope>
    <source>
        <strain evidence="2 3">DSM 15687</strain>
    </source>
</reference>
<feature type="compositionally biased region" description="Basic and acidic residues" evidence="1">
    <location>
        <begin position="85"/>
        <end position="96"/>
    </location>
</feature>
<dbReference type="RefSeq" id="WP_071855125.1">
    <property type="nucleotide sequence ID" value="NZ_JBCLRY010000003.1"/>
</dbReference>
<evidence type="ECO:0000313" key="2">
    <source>
        <dbReference type="EMBL" id="OJG82819.1"/>
    </source>
</evidence>
<evidence type="ECO:0008006" key="4">
    <source>
        <dbReference type="Google" id="ProtNLM"/>
    </source>
</evidence>
<proteinExistence type="predicted"/>
<dbReference type="OrthoDB" id="2328029at2"/>
<feature type="compositionally biased region" description="Basic and acidic residues" evidence="1">
    <location>
        <begin position="1"/>
        <end position="69"/>
    </location>
</feature>
<evidence type="ECO:0000313" key="3">
    <source>
        <dbReference type="Proteomes" id="UP000182152"/>
    </source>
</evidence>